<dbReference type="Pfam" id="PF04177">
    <property type="entry name" value="TAP42"/>
    <property type="match status" value="1"/>
</dbReference>
<dbReference type="GO" id="GO:0005829">
    <property type="term" value="C:cytosol"/>
    <property type="evidence" value="ECO:0007669"/>
    <property type="project" value="TreeGrafter"/>
</dbReference>
<dbReference type="eggNOG" id="KOG2830">
    <property type="taxonomic scope" value="Eukaryota"/>
</dbReference>
<dbReference type="GeneID" id="25561311"/>
<protein>
    <submittedName>
        <fullName evidence="2">Immunoglobulin-binding protein 1</fullName>
    </submittedName>
</protein>
<dbReference type="RefSeq" id="XP_013761615.1">
    <property type="nucleotide sequence ID" value="XM_013906161.1"/>
</dbReference>
<feature type="compositionally biased region" description="Basic and acidic residues" evidence="1">
    <location>
        <begin position="335"/>
        <end position="344"/>
    </location>
</feature>
<dbReference type="GO" id="GO:0035303">
    <property type="term" value="P:regulation of dephosphorylation"/>
    <property type="evidence" value="ECO:0007669"/>
    <property type="project" value="TreeGrafter"/>
</dbReference>
<proteinExistence type="predicted"/>
<sequence>MAEAGDSGHSLHGRYRELVAKAEALRDADTRSEVVRTQIEATLGALDQLLQAIDAAGVFSRNEELEDVRSQDLPLLSARFHMALLLPAVQDTPFEAKARLRRVLAAWIKMNEFLALAEHYGIVTADQIDAAAKLDELSHDDRRTIKIARAREASALKRRAGELETAVADADEALIDLNPELEEEYREMHLCAFKSNVLTALDEALMLQREIGALKQMAAREAQRDPRERQLEADRERAAASSSAGASSGPAMSKVTISPADVERMRVFSNPNKPTMSIEEWAEAQMAAGKLPSPEDVQVMMAEQARKLAAAQSGEPDEANDDPDGESDAAVYAAREWDDFKDANPRGSGNMMANNG</sequence>
<dbReference type="GO" id="GO:0051721">
    <property type="term" value="F:protein phosphatase 2A binding"/>
    <property type="evidence" value="ECO:0007669"/>
    <property type="project" value="TreeGrafter"/>
</dbReference>
<dbReference type="PANTHER" id="PTHR10933">
    <property type="entry name" value="IMMUNOGLOBULIN-BINDING PROTEIN 1"/>
    <property type="match status" value="1"/>
</dbReference>
<feature type="region of interest" description="Disordered" evidence="1">
    <location>
        <begin position="218"/>
        <end position="258"/>
    </location>
</feature>
<evidence type="ECO:0000313" key="2">
    <source>
        <dbReference type="EMBL" id="KNC54715.1"/>
    </source>
</evidence>
<dbReference type="InterPro" id="IPR007304">
    <property type="entry name" value="TAP46-like"/>
</dbReference>
<dbReference type="InterPro" id="IPR038511">
    <property type="entry name" value="TAP42/TAP46-like_sf"/>
</dbReference>
<organism evidence="2 3">
    <name type="scientific">Thecamonas trahens ATCC 50062</name>
    <dbReference type="NCBI Taxonomy" id="461836"/>
    <lineage>
        <taxon>Eukaryota</taxon>
        <taxon>Apusozoa</taxon>
        <taxon>Apusomonadida</taxon>
        <taxon>Apusomonadidae</taxon>
        <taxon>Thecamonas</taxon>
    </lineage>
</organism>
<evidence type="ECO:0000313" key="3">
    <source>
        <dbReference type="Proteomes" id="UP000054408"/>
    </source>
</evidence>
<dbReference type="OrthoDB" id="10261753at2759"/>
<dbReference type="AlphaFoldDB" id="A0A0L0DR16"/>
<dbReference type="EMBL" id="GL349438">
    <property type="protein sequence ID" value="KNC54715.1"/>
    <property type="molecule type" value="Genomic_DNA"/>
</dbReference>
<feature type="compositionally biased region" description="Acidic residues" evidence="1">
    <location>
        <begin position="315"/>
        <end position="327"/>
    </location>
</feature>
<feature type="region of interest" description="Disordered" evidence="1">
    <location>
        <begin position="304"/>
        <end position="356"/>
    </location>
</feature>
<gene>
    <name evidence="2" type="ORF">AMSG_01565</name>
</gene>
<dbReference type="STRING" id="461836.A0A0L0DR16"/>
<keyword evidence="3" id="KW-1185">Reference proteome</keyword>
<feature type="compositionally biased region" description="Low complexity" evidence="1">
    <location>
        <begin position="239"/>
        <end position="249"/>
    </location>
</feature>
<accession>A0A0L0DR16</accession>
<dbReference type="Gene3D" id="1.25.40.540">
    <property type="entry name" value="TAP42-like family"/>
    <property type="match status" value="1"/>
</dbReference>
<evidence type="ECO:0000256" key="1">
    <source>
        <dbReference type="SAM" id="MobiDB-lite"/>
    </source>
</evidence>
<reference evidence="2 3" key="1">
    <citation type="submission" date="2010-05" db="EMBL/GenBank/DDBJ databases">
        <title>The Genome Sequence of Thecamonas trahens ATCC 50062.</title>
        <authorList>
            <consortium name="The Broad Institute Genome Sequencing Platform"/>
            <person name="Russ C."/>
            <person name="Cuomo C."/>
            <person name="Shea T."/>
            <person name="Young S.K."/>
            <person name="Zeng Q."/>
            <person name="Koehrsen M."/>
            <person name="Haas B."/>
            <person name="Borodovsky M."/>
            <person name="Guigo R."/>
            <person name="Alvarado L."/>
            <person name="Berlin A."/>
            <person name="Bochicchio J."/>
            <person name="Borenstein D."/>
            <person name="Chapman S."/>
            <person name="Chen Z."/>
            <person name="Freedman E."/>
            <person name="Gellesch M."/>
            <person name="Goldberg J."/>
            <person name="Griggs A."/>
            <person name="Gujja S."/>
            <person name="Heilman E."/>
            <person name="Heiman D."/>
            <person name="Hepburn T."/>
            <person name="Howarth C."/>
            <person name="Jen D."/>
            <person name="Larson L."/>
            <person name="Mehta T."/>
            <person name="Park D."/>
            <person name="Pearson M."/>
            <person name="Roberts A."/>
            <person name="Saif S."/>
            <person name="Shenoy N."/>
            <person name="Sisk P."/>
            <person name="Stolte C."/>
            <person name="Sykes S."/>
            <person name="Thomson T."/>
            <person name="Walk T."/>
            <person name="White J."/>
            <person name="Yandava C."/>
            <person name="Burger G."/>
            <person name="Gray M.W."/>
            <person name="Holland P.W.H."/>
            <person name="King N."/>
            <person name="Lang F.B.F."/>
            <person name="Roger A.J."/>
            <person name="Ruiz-Trillo I."/>
            <person name="Lander E."/>
            <person name="Nusbaum C."/>
        </authorList>
    </citation>
    <scope>NUCLEOTIDE SEQUENCE [LARGE SCALE GENOMIC DNA]</scope>
    <source>
        <strain evidence="2 3">ATCC 50062</strain>
    </source>
</reference>
<name>A0A0L0DR16_THETB</name>
<dbReference type="GO" id="GO:0009966">
    <property type="term" value="P:regulation of signal transduction"/>
    <property type="evidence" value="ECO:0007669"/>
    <property type="project" value="InterPro"/>
</dbReference>
<dbReference type="Proteomes" id="UP000054408">
    <property type="component" value="Unassembled WGS sequence"/>
</dbReference>
<dbReference type="PANTHER" id="PTHR10933:SF9">
    <property type="entry name" value="IMMUNOGLOBULIN-BINDING PROTEIN 1"/>
    <property type="match status" value="1"/>
</dbReference>
<feature type="compositionally biased region" description="Basic and acidic residues" evidence="1">
    <location>
        <begin position="221"/>
        <end position="238"/>
    </location>
</feature>